<organism evidence="2">
    <name type="scientific">marine metagenome</name>
    <dbReference type="NCBI Taxonomy" id="408172"/>
    <lineage>
        <taxon>unclassified sequences</taxon>
        <taxon>metagenomes</taxon>
        <taxon>ecological metagenomes</taxon>
    </lineage>
</organism>
<protein>
    <recommendedName>
        <fullName evidence="3">AsmA domain-containing protein</fullName>
    </recommendedName>
</protein>
<evidence type="ECO:0008006" key="3">
    <source>
        <dbReference type="Google" id="ProtNLM"/>
    </source>
</evidence>
<proteinExistence type="predicted"/>
<feature type="non-terminal residue" evidence="2">
    <location>
        <position position="131"/>
    </location>
</feature>
<name>A0A382W5C8_9ZZZZ</name>
<evidence type="ECO:0000313" key="2">
    <source>
        <dbReference type="EMBL" id="SVD53884.1"/>
    </source>
</evidence>
<dbReference type="AlphaFoldDB" id="A0A382W5C8"/>
<evidence type="ECO:0000256" key="1">
    <source>
        <dbReference type="SAM" id="Phobius"/>
    </source>
</evidence>
<accession>A0A382W5C8</accession>
<feature type="transmembrane region" description="Helical" evidence="1">
    <location>
        <begin position="15"/>
        <end position="37"/>
    </location>
</feature>
<sequence>MSESASESRGSRSRLVRWLGIPLAAVLLTLFFVYLGFPYDRMTRYDLRGVDQNQGLQVLVGSASPSVAWLGPGIALRDVVIVPSNNPRIHLDRVELRPAWSFSWFRAVPAVHASIEAPSGDIDATVQLENP</sequence>
<reference evidence="2" key="1">
    <citation type="submission" date="2018-05" db="EMBL/GenBank/DDBJ databases">
        <authorList>
            <person name="Lanie J.A."/>
            <person name="Ng W.-L."/>
            <person name="Kazmierczak K.M."/>
            <person name="Andrzejewski T.M."/>
            <person name="Davidsen T.M."/>
            <person name="Wayne K.J."/>
            <person name="Tettelin H."/>
            <person name="Glass J.I."/>
            <person name="Rusch D."/>
            <person name="Podicherti R."/>
            <person name="Tsui H.-C.T."/>
            <person name="Winkler M.E."/>
        </authorList>
    </citation>
    <scope>NUCLEOTIDE SEQUENCE</scope>
</reference>
<gene>
    <name evidence="2" type="ORF">METZ01_LOCUS406738</name>
</gene>
<keyword evidence="1" id="KW-0472">Membrane</keyword>
<dbReference type="EMBL" id="UINC01157089">
    <property type="protein sequence ID" value="SVD53884.1"/>
    <property type="molecule type" value="Genomic_DNA"/>
</dbReference>
<keyword evidence="1" id="KW-1133">Transmembrane helix</keyword>
<keyword evidence="1" id="KW-0812">Transmembrane</keyword>